<dbReference type="Gene3D" id="1.20.120.1900">
    <property type="entry name" value="Gamma-tubulin complex, C-terminal domain"/>
    <property type="match status" value="1"/>
</dbReference>
<evidence type="ECO:0000256" key="3">
    <source>
        <dbReference type="ARBA" id="ARBA00022490"/>
    </source>
</evidence>
<dbReference type="InterPro" id="IPR007259">
    <property type="entry name" value="GCP"/>
</dbReference>
<dbReference type="Proteomes" id="UP001642520">
    <property type="component" value="Unassembled WGS sequence"/>
</dbReference>
<keyword evidence="4" id="KW-0493">Microtubule</keyword>
<feature type="domain" description="Gamma tubulin complex component C-terminal" evidence="6">
    <location>
        <begin position="1155"/>
        <end position="1453"/>
    </location>
</feature>
<keyword evidence="9" id="KW-1185">Reference proteome</keyword>
<dbReference type="InterPro" id="IPR041470">
    <property type="entry name" value="GCP_N"/>
</dbReference>
<protein>
    <recommendedName>
        <fullName evidence="10">Gamma-tubulin complex component 6</fullName>
    </recommendedName>
</protein>
<evidence type="ECO:0000313" key="9">
    <source>
        <dbReference type="Proteomes" id="UP001642520"/>
    </source>
</evidence>
<evidence type="ECO:0000256" key="2">
    <source>
        <dbReference type="ARBA" id="ARBA00010337"/>
    </source>
</evidence>
<dbReference type="PANTHER" id="PTHR19302:SF70">
    <property type="entry name" value="GAMMA-TUBULIN COMPLEX COMPONENT 6"/>
    <property type="match status" value="1"/>
</dbReference>
<evidence type="ECO:0000313" key="8">
    <source>
        <dbReference type="EMBL" id="CAL7941848.1"/>
    </source>
</evidence>
<dbReference type="Pfam" id="PF17681">
    <property type="entry name" value="GCP_N_terminal"/>
    <property type="match status" value="1"/>
</dbReference>
<dbReference type="EMBL" id="CAXAJV020001292">
    <property type="protein sequence ID" value="CAL7941848.1"/>
    <property type="molecule type" value="Genomic_DNA"/>
</dbReference>
<evidence type="ECO:0000259" key="6">
    <source>
        <dbReference type="Pfam" id="PF04130"/>
    </source>
</evidence>
<keyword evidence="5" id="KW-0206">Cytoskeleton</keyword>
<evidence type="ECO:0000256" key="1">
    <source>
        <dbReference type="ARBA" id="ARBA00004245"/>
    </source>
</evidence>
<comment type="subcellular location">
    <subcellularLocation>
        <location evidence="1">Cytoplasm</location>
        <location evidence="1">Cytoskeleton</location>
    </subcellularLocation>
</comment>
<comment type="caution">
    <text evidence="8">The sequence shown here is derived from an EMBL/GenBank/DDBJ whole genome shotgun (WGS) entry which is preliminary data.</text>
</comment>
<dbReference type="InterPro" id="IPR042241">
    <property type="entry name" value="GCP_C_sf"/>
</dbReference>
<comment type="similarity">
    <text evidence="2">Belongs to the TUBGCP family.</text>
</comment>
<reference evidence="8 9" key="1">
    <citation type="submission" date="2024-08" db="EMBL/GenBank/DDBJ databases">
        <authorList>
            <person name="Will J Nash"/>
            <person name="Angela Man"/>
            <person name="Seanna McTaggart"/>
            <person name="Kendall Baker"/>
            <person name="Tom Barker"/>
            <person name="Leah Catchpole"/>
            <person name="Alex Durrant"/>
            <person name="Karim Gharbi"/>
            <person name="Naomi Irish"/>
            <person name="Gemy Kaithakottil"/>
            <person name="Debby Ku"/>
            <person name="Aaliyah Providence"/>
            <person name="Felix Shaw"/>
            <person name="David Swarbreck"/>
            <person name="Chris Watkins"/>
            <person name="Ann M. McCartney"/>
            <person name="Giulio Formenti"/>
            <person name="Alice Mouton"/>
            <person name="Noel Vella"/>
            <person name="Bjorn M von Reumont"/>
            <person name="Adriana Vella"/>
            <person name="Wilfried Haerty"/>
        </authorList>
    </citation>
    <scope>NUCLEOTIDE SEQUENCE [LARGE SCALE GENOMIC DNA]</scope>
</reference>
<evidence type="ECO:0000256" key="4">
    <source>
        <dbReference type="ARBA" id="ARBA00022701"/>
    </source>
</evidence>
<dbReference type="PANTHER" id="PTHR19302">
    <property type="entry name" value="GAMMA TUBULIN COMPLEX PROTEIN"/>
    <property type="match status" value="1"/>
</dbReference>
<gene>
    <name evidence="8" type="ORF">XYLVIOL_LOCUS5229</name>
</gene>
<keyword evidence="3" id="KW-0963">Cytoplasm</keyword>
<organism evidence="8 9">
    <name type="scientific">Xylocopa violacea</name>
    <name type="common">Violet carpenter bee</name>
    <name type="synonym">Apis violacea</name>
    <dbReference type="NCBI Taxonomy" id="135666"/>
    <lineage>
        <taxon>Eukaryota</taxon>
        <taxon>Metazoa</taxon>
        <taxon>Ecdysozoa</taxon>
        <taxon>Arthropoda</taxon>
        <taxon>Hexapoda</taxon>
        <taxon>Insecta</taxon>
        <taxon>Pterygota</taxon>
        <taxon>Neoptera</taxon>
        <taxon>Endopterygota</taxon>
        <taxon>Hymenoptera</taxon>
        <taxon>Apocrita</taxon>
        <taxon>Aculeata</taxon>
        <taxon>Apoidea</taxon>
        <taxon>Anthophila</taxon>
        <taxon>Apidae</taxon>
        <taxon>Xylocopa</taxon>
        <taxon>Xylocopa</taxon>
    </lineage>
</organism>
<feature type="domain" description="Gamma tubulin complex component protein N-terminal" evidence="7">
    <location>
        <begin position="410"/>
        <end position="665"/>
    </location>
</feature>
<sequence length="1469" mass="169626">MNINEYVRVNGENDDSYDDGVYELVTKLSRHILQSYRPVHRNVQFTYDHDIKVIKRLRTKAFEILLKKNDSLVPSQDYRDVEEVDPFLEIQKYIFALKLRLRHSCNANTLEHLLQKLEEFPSTEVPVYSILQLLLQLKSFNVNPELMTDIFYCGKSNPALPEVTHDTKDVPPFQMYPIECFISSDKFEATLETQRFQITRTRPVNINGLDILQNSIKFKPMIGFESTNMAVTCDLMSNHVFDKISLHTLLCQDQHSTVNTEFNLYISQNDMIGDKYDNVYNFPSDKAVALNCLYLPFIQSNTEENRSITDTWKLFDQSVTNESNSITNIWNNVWNQIDFTNNTSTLDHQTWEYLGEIQAVKESMFITDTPVAAIHLERIKQMNNLPLLSEKILNSVLLLEEVSAKEFTNDVKSMLLGIESKSFRYRYGKGFVLRENISVYGVCTESLQNICQEAINWGNCFKFLLNLVTPKSQNSKLPQEGLIFKAMCTNIKELLLYYQAAILRIFTDENESDRLLKILQRVRPVTTLISKVAKVCEPYKESECINREGSSILTRIYNEAIKITDTKIALVFYSLLKSCCEIYFRFLQKWLFEGICDDVYGEFMIKTRPQYLRNRSHKFWTRSFSICNDAVPGFLSDLAESILQCGKTVRLLRTCDSKNPVCHVCVTEQPEIKVCLSKIAIHEQTTRCQEYEKKGESALGLILSLSTAILNKKRLEKQTSEIVVHTQVDVSSKHREEKGGLIHNNKRELKTVILSDSQKKNKEKEKDIESSNKLVLQIEDVKEECVIKGRSRSVERTNILNYYESLANDINKRCIRSQWRIKRMKFYDKRVDALCAANIESRDQLKRAAELNCVMTPDPLVGTPSSFQDENKNYTETSLHSFILNSTKKPCTEIDQKDSAQDPYSLTNQSHKRISNDNEMHKFHNFEKSETSPNQNTETTEHLDEILGNLTIHSMHRNSLTIQRPTFLNVAKIDNATTETLGCNMTPNNNEVNVQQITFIPLMNEVTETAILVENNTIISNRRNDELETPMSCATDNFTTSSMHSPVSQTYSLENSCPTEISSVVTPFGYNQLISKSSLNMKKDSTFSDLFELAHDERSSSVSPVTTPLSVNDVEIIDHISLQAYLEKSIRIPLNVQSRLVNNTVIKYFLKENKLLSHLHSLRSYFFLLNGEFAKSLTDSLYARLYEISIPIELFNSVTLTNLLERALVHSFNNVYVNSELLSLSATDIPAQLHISDPTALDCLSLNYKINWPLNIILDGTVMQQYCKVFKFLITSGRVSWVLQEDFNIMKRERKAVTSEQYHKLQLYRHSMTQFMNALHNYLTCSVLHASWAEFEKDLEHSLTVDQIYLSHVNYLKRILSRCMLNNRGEKVRVCLNNIFKVILKFHNRIRSQNWVMRSTGYVHPNFKKLEQMYRAFCELRAYMAHVAFKLATSGYQPHLMHFLNTLNINHVYDLTVKTSRSSTSAPEL</sequence>
<proteinExistence type="inferred from homology"/>
<dbReference type="InterPro" id="IPR040457">
    <property type="entry name" value="GCP_C"/>
</dbReference>
<accession>A0ABP1NLE4</accession>
<name>A0ABP1NLE4_XYLVO</name>
<dbReference type="Pfam" id="PF04130">
    <property type="entry name" value="GCP_C_terminal"/>
    <property type="match status" value="1"/>
</dbReference>
<evidence type="ECO:0000259" key="7">
    <source>
        <dbReference type="Pfam" id="PF17681"/>
    </source>
</evidence>
<evidence type="ECO:0008006" key="10">
    <source>
        <dbReference type="Google" id="ProtNLM"/>
    </source>
</evidence>
<evidence type="ECO:0000256" key="5">
    <source>
        <dbReference type="ARBA" id="ARBA00023212"/>
    </source>
</evidence>